<dbReference type="Proteomes" id="UP000602050">
    <property type="component" value="Unassembled WGS sequence"/>
</dbReference>
<evidence type="ECO:0000313" key="3">
    <source>
        <dbReference type="Proteomes" id="UP000602050"/>
    </source>
</evidence>
<keyword evidence="1" id="KW-0804">Transcription</keyword>
<dbReference type="PANTHER" id="PTHR35787">
    <property type="entry name" value="GLYCEROL UPTAKE OPERON ANTITERMINATOR REGULATORY PROTEIN"/>
    <property type="match status" value="1"/>
</dbReference>
<evidence type="ECO:0000313" key="2">
    <source>
        <dbReference type="EMBL" id="GGH71502.1"/>
    </source>
</evidence>
<dbReference type="GO" id="GO:0045893">
    <property type="term" value="P:positive regulation of DNA-templated transcription"/>
    <property type="evidence" value="ECO:0007669"/>
    <property type="project" value="TreeGrafter"/>
</dbReference>
<dbReference type="InterPro" id="IPR013785">
    <property type="entry name" value="Aldolase_TIM"/>
</dbReference>
<protein>
    <recommendedName>
        <fullName evidence="1">Glycerol uptake operon antiterminator regulatory protein</fullName>
    </recommendedName>
</protein>
<dbReference type="PANTHER" id="PTHR35787:SF1">
    <property type="entry name" value="GLYCEROL UPTAKE OPERON ANTITERMINATOR REGULATORY PROTEIN"/>
    <property type="match status" value="1"/>
</dbReference>
<accession>A0A8J2ZQF6</accession>
<keyword evidence="1" id="KW-0694">RNA-binding</keyword>
<keyword evidence="1" id="KW-0805">Transcription regulation</keyword>
<dbReference type="EMBL" id="BMEV01000009">
    <property type="protein sequence ID" value="GGH71502.1"/>
    <property type="molecule type" value="Genomic_DNA"/>
</dbReference>
<proteinExistence type="predicted"/>
<dbReference type="AlphaFoldDB" id="A0A8J2ZQF6"/>
<gene>
    <name evidence="2" type="primary">glpP</name>
    <name evidence="2" type="ORF">GCM10010978_07520</name>
</gene>
<evidence type="ECO:0000256" key="1">
    <source>
        <dbReference type="PIRNR" id="PIRNR016897"/>
    </source>
</evidence>
<dbReference type="SUPFAM" id="SSF110391">
    <property type="entry name" value="GlpP-like"/>
    <property type="match status" value="1"/>
</dbReference>
<dbReference type="PIRSF" id="PIRSF016897">
    <property type="entry name" value="GlpP"/>
    <property type="match status" value="1"/>
</dbReference>
<dbReference type="Pfam" id="PF04309">
    <property type="entry name" value="G3P_antiterm"/>
    <property type="match status" value="1"/>
</dbReference>
<keyword evidence="3" id="KW-1185">Reference proteome</keyword>
<reference evidence="2" key="2">
    <citation type="submission" date="2020-09" db="EMBL/GenBank/DDBJ databases">
        <authorList>
            <person name="Sun Q."/>
            <person name="Zhou Y."/>
        </authorList>
    </citation>
    <scope>NUCLEOTIDE SEQUENCE</scope>
    <source>
        <strain evidence="2">CGMCC 1.12360</strain>
    </source>
</reference>
<dbReference type="RefSeq" id="WP_188391035.1">
    <property type="nucleotide sequence ID" value="NZ_BMEV01000009.1"/>
</dbReference>
<dbReference type="GO" id="GO:0001072">
    <property type="term" value="F:transcription antitermination factor activity, RNA binding"/>
    <property type="evidence" value="ECO:0007669"/>
    <property type="project" value="TreeGrafter"/>
</dbReference>
<dbReference type="InterPro" id="IPR006699">
    <property type="entry name" value="GlpP"/>
</dbReference>
<sequence length="180" mass="20192">MDIPSGVIPAIRKMKDFDHVLKTSHETVIFLETRLDQLKSLVEYTKRSNKQALVHFDLIQGLKADEYGMEFLIREVKPDGILSTRGNIISLAKKHHLLSIQRLFLIDSSALEHNLQLIKRLKPDCIEVLPGIIPSMIQEIHAETKLPVIAGGLIKEESDIEQAIKAGAVAVTTSNPKLWN</sequence>
<comment type="function">
    <text evidence="1">Regulates expression of the glpD operon. In the presence of glycerol 3-phosphate (G3P) causes antitermination of transcription of glpD at the inverted repeat of the leader region to enhance its transcription. Binds and stabilizes glpD leader mRNA.</text>
</comment>
<comment type="caution">
    <text evidence="2">The sequence shown here is derived from an EMBL/GenBank/DDBJ whole genome shotgun (WGS) entry which is preliminary data.</text>
</comment>
<keyword evidence="1" id="KW-0319">Glycerol metabolism</keyword>
<dbReference type="GO" id="GO:0003723">
    <property type="term" value="F:RNA binding"/>
    <property type="evidence" value="ECO:0007669"/>
    <property type="project" value="UniProtKB-KW"/>
</dbReference>
<organism evidence="2 3">
    <name type="scientific">Compostibacillus humi</name>
    <dbReference type="NCBI Taxonomy" id="1245525"/>
    <lineage>
        <taxon>Bacteria</taxon>
        <taxon>Bacillati</taxon>
        <taxon>Bacillota</taxon>
        <taxon>Bacilli</taxon>
        <taxon>Bacillales</taxon>
        <taxon>Bacillaceae</taxon>
        <taxon>Compostibacillus</taxon>
    </lineage>
</organism>
<name>A0A8J2ZQF6_9BACI</name>
<reference evidence="2" key="1">
    <citation type="journal article" date="2014" name="Int. J. Syst. Evol. Microbiol.">
        <title>Complete genome sequence of Corynebacterium casei LMG S-19264T (=DSM 44701T), isolated from a smear-ripened cheese.</title>
        <authorList>
            <consortium name="US DOE Joint Genome Institute (JGI-PGF)"/>
            <person name="Walter F."/>
            <person name="Albersmeier A."/>
            <person name="Kalinowski J."/>
            <person name="Ruckert C."/>
        </authorList>
    </citation>
    <scope>NUCLEOTIDE SEQUENCE</scope>
    <source>
        <strain evidence="2">CGMCC 1.12360</strain>
    </source>
</reference>
<dbReference type="GO" id="GO:0006071">
    <property type="term" value="P:glycerol metabolic process"/>
    <property type="evidence" value="ECO:0007669"/>
    <property type="project" value="UniProtKB-UniRule"/>
</dbReference>
<dbReference type="Gene3D" id="3.20.20.70">
    <property type="entry name" value="Aldolase class I"/>
    <property type="match status" value="1"/>
</dbReference>